<dbReference type="InterPro" id="IPR008258">
    <property type="entry name" value="Transglycosylase_SLT_dom_1"/>
</dbReference>
<reference evidence="3" key="1">
    <citation type="submission" date="2019-07" db="EMBL/GenBank/DDBJ databases">
        <title>Chitinimonas sp. nov., isolated from Ny-Alesund, arctica soil.</title>
        <authorList>
            <person name="Xu Q."/>
            <person name="Peng F."/>
        </authorList>
    </citation>
    <scope>NUCLEOTIDE SEQUENCE [LARGE SCALE GENOMIC DNA]</scope>
    <source>
        <strain evidence="3">R3-44</strain>
    </source>
</reference>
<keyword evidence="3" id="KW-1185">Reference proteome</keyword>
<evidence type="ECO:0000313" key="3">
    <source>
        <dbReference type="Proteomes" id="UP000317550"/>
    </source>
</evidence>
<name>A0A516SHE6_9NEIS</name>
<dbReference type="CDD" id="cd16892">
    <property type="entry name" value="LT_VirB1-like"/>
    <property type="match status" value="1"/>
</dbReference>
<dbReference type="SUPFAM" id="SSF53955">
    <property type="entry name" value="Lysozyme-like"/>
    <property type="match status" value="1"/>
</dbReference>
<proteinExistence type="predicted"/>
<accession>A0A516SHE6</accession>
<sequence length="238" mass="25899">MPVKKILPKRNKAEAGQIKRNNHGTPHDCMLDFTLLIQQCAPQVALPTMQAIIRTESGFNPLAINVNGGSRLVRQPRSRDEAVTWAQWLMARGYSVDIGLMQINSANLRRQGLNAEQAFEPCTNLRLGATILADNYRRTVKQGSRGELALLRALSAYNTGDFERGMRNGYVHAVMRASRHTASPINSAVPPLLGKRSASHTRTVQATGVAMPAPSPSTAVSPHTAGSEITGFHLINTI</sequence>
<gene>
    <name evidence="2" type="ORF">FNU76_15170</name>
</gene>
<dbReference type="OrthoDB" id="8565485at2"/>
<organism evidence="2 3">
    <name type="scientific">Chitinimonas arctica</name>
    <dbReference type="NCBI Taxonomy" id="2594795"/>
    <lineage>
        <taxon>Bacteria</taxon>
        <taxon>Pseudomonadati</taxon>
        <taxon>Pseudomonadota</taxon>
        <taxon>Betaproteobacteria</taxon>
        <taxon>Neisseriales</taxon>
        <taxon>Chitinibacteraceae</taxon>
        <taxon>Chitinimonas</taxon>
    </lineage>
</organism>
<feature type="domain" description="Transglycosylase SLT" evidence="1">
    <location>
        <begin position="39"/>
        <end position="163"/>
    </location>
</feature>
<dbReference type="Proteomes" id="UP000317550">
    <property type="component" value="Chromosome"/>
</dbReference>
<dbReference type="KEGG" id="cari:FNU76_15170"/>
<dbReference type="InterPro" id="IPR023346">
    <property type="entry name" value="Lysozyme-like_dom_sf"/>
</dbReference>
<dbReference type="Pfam" id="PF01464">
    <property type="entry name" value="SLT"/>
    <property type="match status" value="1"/>
</dbReference>
<protein>
    <submittedName>
        <fullName evidence="2">Lytic transglycosylase domain-containing protein</fullName>
    </submittedName>
</protein>
<dbReference type="EMBL" id="CP041730">
    <property type="protein sequence ID" value="QDQ27586.1"/>
    <property type="molecule type" value="Genomic_DNA"/>
</dbReference>
<evidence type="ECO:0000259" key="1">
    <source>
        <dbReference type="Pfam" id="PF01464"/>
    </source>
</evidence>
<dbReference type="Gene3D" id="1.10.530.10">
    <property type="match status" value="1"/>
</dbReference>
<evidence type="ECO:0000313" key="2">
    <source>
        <dbReference type="EMBL" id="QDQ27586.1"/>
    </source>
</evidence>
<dbReference type="AlphaFoldDB" id="A0A516SHE6"/>